<dbReference type="AlphaFoldDB" id="A0A6G1GB67"/>
<evidence type="ECO:0000313" key="7">
    <source>
        <dbReference type="RefSeq" id="XP_033536895.1"/>
    </source>
</evidence>
<dbReference type="Pfam" id="PF00378">
    <property type="entry name" value="ECH_1"/>
    <property type="match status" value="1"/>
</dbReference>
<reference evidence="7" key="3">
    <citation type="submission" date="2025-04" db="UniProtKB">
        <authorList>
            <consortium name="RefSeq"/>
        </authorList>
    </citation>
    <scope>IDENTIFICATION</scope>
    <source>
        <strain evidence="7">CBS 781.70</strain>
    </source>
</reference>
<dbReference type="InterPro" id="IPR029045">
    <property type="entry name" value="ClpP/crotonase-like_dom_sf"/>
</dbReference>
<keyword evidence="6" id="KW-1185">Reference proteome</keyword>
<dbReference type="GO" id="GO:0004165">
    <property type="term" value="F:delta(3)-delta(2)-enoyl-CoA isomerase activity"/>
    <property type="evidence" value="ECO:0007669"/>
    <property type="project" value="UniProtKB-ARBA"/>
</dbReference>
<name>A0A6G1GB67_9PEZI</name>
<reference evidence="7" key="2">
    <citation type="submission" date="2020-04" db="EMBL/GenBank/DDBJ databases">
        <authorList>
            <consortium name="NCBI Genome Project"/>
        </authorList>
    </citation>
    <scope>NUCLEOTIDE SEQUENCE</scope>
    <source>
        <strain evidence="7">CBS 781.70</strain>
    </source>
</reference>
<keyword evidence="2" id="KW-0843">Virulence</keyword>
<comment type="subcellular location">
    <subcellularLocation>
        <location evidence="1">Peroxisome</location>
    </subcellularLocation>
</comment>
<dbReference type="CDD" id="cd06558">
    <property type="entry name" value="crotonase-like"/>
    <property type="match status" value="1"/>
</dbReference>
<evidence type="ECO:0000313" key="6">
    <source>
        <dbReference type="Proteomes" id="UP000504638"/>
    </source>
</evidence>
<protein>
    <submittedName>
        <fullName evidence="5 7">ClpP/crotonase</fullName>
    </submittedName>
</protein>
<dbReference type="PANTHER" id="PTHR43684">
    <property type="match status" value="1"/>
</dbReference>
<evidence type="ECO:0000256" key="1">
    <source>
        <dbReference type="ARBA" id="ARBA00004275"/>
    </source>
</evidence>
<keyword evidence="3" id="KW-0576">Peroxisome</keyword>
<dbReference type="EMBL" id="ML975152">
    <property type="protein sequence ID" value="KAF1815264.1"/>
    <property type="molecule type" value="Genomic_DNA"/>
</dbReference>
<dbReference type="SUPFAM" id="SSF52096">
    <property type="entry name" value="ClpP/crotonase"/>
    <property type="match status" value="1"/>
</dbReference>
<keyword evidence="4" id="KW-0413">Isomerase</keyword>
<feature type="non-terminal residue" evidence="5">
    <location>
        <position position="1"/>
    </location>
</feature>
<dbReference type="PANTHER" id="PTHR43684:SF1">
    <property type="entry name" value="ENOYL-COA DELTA ISOMERASE 2"/>
    <property type="match status" value="1"/>
</dbReference>
<feature type="non-terminal residue" evidence="5">
    <location>
        <position position="212"/>
    </location>
</feature>
<evidence type="ECO:0000256" key="4">
    <source>
        <dbReference type="ARBA" id="ARBA00023235"/>
    </source>
</evidence>
<evidence type="ECO:0000256" key="2">
    <source>
        <dbReference type="ARBA" id="ARBA00023026"/>
    </source>
</evidence>
<evidence type="ECO:0000313" key="5">
    <source>
        <dbReference type="EMBL" id="KAF1815264.1"/>
    </source>
</evidence>
<dbReference type="OrthoDB" id="448450at2759"/>
<organism evidence="5">
    <name type="scientific">Eremomyces bilateralis CBS 781.70</name>
    <dbReference type="NCBI Taxonomy" id="1392243"/>
    <lineage>
        <taxon>Eukaryota</taxon>
        <taxon>Fungi</taxon>
        <taxon>Dikarya</taxon>
        <taxon>Ascomycota</taxon>
        <taxon>Pezizomycotina</taxon>
        <taxon>Dothideomycetes</taxon>
        <taxon>Dothideomycetes incertae sedis</taxon>
        <taxon>Eremomycetales</taxon>
        <taxon>Eremomycetaceae</taxon>
        <taxon>Eremomyces</taxon>
    </lineage>
</organism>
<dbReference type="GO" id="GO:0005777">
    <property type="term" value="C:peroxisome"/>
    <property type="evidence" value="ECO:0007669"/>
    <property type="project" value="UniProtKB-SubCell"/>
</dbReference>
<accession>A0A6G1GB67</accession>
<reference evidence="5 7" key="1">
    <citation type="submission" date="2020-01" db="EMBL/GenBank/DDBJ databases">
        <authorList>
            <consortium name="DOE Joint Genome Institute"/>
            <person name="Haridas S."/>
            <person name="Albert R."/>
            <person name="Binder M."/>
            <person name="Bloem J."/>
            <person name="Labutti K."/>
            <person name="Salamov A."/>
            <person name="Andreopoulos B."/>
            <person name="Baker S.E."/>
            <person name="Barry K."/>
            <person name="Bills G."/>
            <person name="Bluhm B.H."/>
            <person name="Cannon C."/>
            <person name="Castanera R."/>
            <person name="Culley D.E."/>
            <person name="Daum C."/>
            <person name="Ezra D."/>
            <person name="Gonzalez J.B."/>
            <person name="Henrissat B."/>
            <person name="Kuo A."/>
            <person name="Liang C."/>
            <person name="Lipzen A."/>
            <person name="Lutzoni F."/>
            <person name="Magnuson J."/>
            <person name="Mondo S."/>
            <person name="Nolan M."/>
            <person name="Ohm R."/>
            <person name="Pangilinan J."/>
            <person name="Park H.-J."/>
            <person name="Ramirez L."/>
            <person name="Alfaro M."/>
            <person name="Sun H."/>
            <person name="Tritt A."/>
            <person name="Yoshinaga Y."/>
            <person name="Zwiers L.-H."/>
            <person name="Turgeon B.G."/>
            <person name="Goodwin S.B."/>
            <person name="Spatafora J.W."/>
            <person name="Crous P.W."/>
            <person name="Grigoriev I.V."/>
        </authorList>
    </citation>
    <scope>NUCLEOTIDE SEQUENCE</scope>
    <source>
        <strain evidence="5 7">CBS 781.70</strain>
    </source>
</reference>
<dbReference type="InterPro" id="IPR051053">
    <property type="entry name" value="ECH/Chromodomain_protein"/>
</dbReference>
<dbReference type="Proteomes" id="UP000504638">
    <property type="component" value="Unplaced"/>
</dbReference>
<gene>
    <name evidence="5 7" type="ORF">P152DRAFT_368841</name>
</gene>
<evidence type="ECO:0000256" key="3">
    <source>
        <dbReference type="ARBA" id="ARBA00023140"/>
    </source>
</evidence>
<dbReference type="Gene3D" id="3.90.226.10">
    <property type="entry name" value="2-enoyl-CoA Hydratase, Chain A, domain 1"/>
    <property type="match status" value="1"/>
</dbReference>
<dbReference type="RefSeq" id="XP_033536895.1">
    <property type="nucleotide sequence ID" value="XM_033675469.1"/>
</dbReference>
<proteinExistence type="predicted"/>
<dbReference type="InterPro" id="IPR001753">
    <property type="entry name" value="Enoyl-CoA_hydra/iso"/>
</dbReference>
<sequence length="212" mass="23594">VPRLDTISIERLSEGAVLFLYNQPKIANAFTLRQWVDMRVALEWARDEPEIKVIVQYVLTRSKAWYTIYADMFLPRGGKGKHYSAGTLIGYPKILVAAVHGASIGWGCTQLFNFDLVYAHPSAFFQTPFVSLGIVPEGASSYSFPKVMGRQHANRLLVEGDRIPAQDMYVSGLVTKVIESGSVEEFHKAVCAKAKKIAENSAESLRLTKKLV</sequence>
<dbReference type="GeneID" id="54416039"/>